<accession>C6WYV2</accession>
<dbReference type="RefSeq" id="WP_012777534.1">
    <property type="nucleotide sequence ID" value="NC_012968.1"/>
</dbReference>
<sequence>MQYQFEVFIESLNQFWLQLVQFVPKLLAVVVILFFGWIVAKLVRLSVKRVLVLMQFDRFAQRSGLEAFMNSGSMHVTMSGIISQVVYWLVIILFITTGASMLGLSEVATLLQQLAGYLPRIILAILVVIFGTLLARFVNKLMFAWLHSIKFFAALTVSTSAEYGIQILSIFVALEQLGIGMQLIHSLFVIVFGAIFLALALAFGLGGKDWAAKTIAELDANRLKNKSAQK</sequence>
<keyword evidence="1" id="KW-0812">Transmembrane</keyword>
<evidence type="ECO:0000256" key="1">
    <source>
        <dbReference type="SAM" id="Phobius"/>
    </source>
</evidence>
<evidence type="ECO:0000313" key="3">
    <source>
        <dbReference type="Proteomes" id="UP000002742"/>
    </source>
</evidence>
<dbReference type="HOGENOM" id="CLU_049564_2_2_4"/>
<dbReference type="KEGG" id="mmb:Mmol_0167"/>
<dbReference type="AlphaFoldDB" id="C6WYV2"/>
<evidence type="ECO:0000313" key="2">
    <source>
        <dbReference type="EMBL" id="ACT47077.1"/>
    </source>
</evidence>
<dbReference type="Gene3D" id="1.10.287.1260">
    <property type="match status" value="1"/>
</dbReference>
<dbReference type="STRING" id="583345.Mmol_0167"/>
<keyword evidence="3" id="KW-1185">Reference proteome</keyword>
<gene>
    <name evidence="2" type="ordered locus">Mmol_0167</name>
</gene>
<keyword evidence="1" id="KW-0472">Membrane</keyword>
<dbReference type="eggNOG" id="COG0668">
    <property type="taxonomic scope" value="Bacteria"/>
</dbReference>
<feature type="transmembrane region" description="Helical" evidence="1">
    <location>
        <begin position="15"/>
        <end position="39"/>
    </location>
</feature>
<keyword evidence="1" id="KW-1133">Transmembrane helix</keyword>
<dbReference type="Pfam" id="PF05552">
    <property type="entry name" value="MS_channel_1st_1"/>
    <property type="match status" value="2"/>
</dbReference>
<protein>
    <submittedName>
        <fullName evidence="2">Conserved TM helix repeat-containing protein</fullName>
    </submittedName>
</protein>
<feature type="transmembrane region" description="Helical" evidence="1">
    <location>
        <begin position="186"/>
        <end position="205"/>
    </location>
</feature>
<organism evidence="2 3">
    <name type="scientific">Methylotenera mobilis (strain JLW8 / ATCC BAA-1282 / DSM 17540)</name>
    <dbReference type="NCBI Taxonomy" id="583345"/>
    <lineage>
        <taxon>Bacteria</taxon>
        <taxon>Pseudomonadati</taxon>
        <taxon>Pseudomonadota</taxon>
        <taxon>Betaproteobacteria</taxon>
        <taxon>Nitrosomonadales</taxon>
        <taxon>Methylophilaceae</taxon>
        <taxon>Methylotenera</taxon>
    </lineage>
</organism>
<dbReference type="OrthoDB" id="8561839at2"/>
<reference evidence="3" key="1">
    <citation type="submission" date="2009-07" db="EMBL/GenBank/DDBJ databases">
        <title>Complete sequence of Methylotenera mobilis JLW8.</title>
        <authorList>
            <consortium name="US DOE Joint Genome Institute"/>
            <person name="Lucas S."/>
            <person name="Copeland A."/>
            <person name="Lapidus A."/>
            <person name="Glavina del Rio T."/>
            <person name="Tice H."/>
            <person name="Bruce D."/>
            <person name="Goodwin L."/>
            <person name="Pitluck S."/>
            <person name="LaButti K.M."/>
            <person name="Clum A."/>
            <person name="Larimer F."/>
            <person name="Land M."/>
            <person name="Hauser L."/>
            <person name="Kyrpides N."/>
            <person name="Mikhailova N."/>
            <person name="Kayluzhnaya M."/>
            <person name="Chistoserdova L."/>
        </authorList>
    </citation>
    <scope>NUCLEOTIDE SEQUENCE [LARGE SCALE GENOMIC DNA]</scope>
    <source>
        <strain evidence="3">JLW8 / ATCC BAA-1282 / DSM 17540</strain>
    </source>
</reference>
<dbReference type="EMBL" id="CP001672">
    <property type="protein sequence ID" value="ACT47077.1"/>
    <property type="molecule type" value="Genomic_DNA"/>
</dbReference>
<dbReference type="Proteomes" id="UP000002742">
    <property type="component" value="Chromosome"/>
</dbReference>
<dbReference type="InterPro" id="IPR008910">
    <property type="entry name" value="MSC_TM_helix"/>
</dbReference>
<feature type="transmembrane region" description="Helical" evidence="1">
    <location>
        <begin position="85"/>
        <end position="105"/>
    </location>
</feature>
<feature type="transmembrane region" description="Helical" evidence="1">
    <location>
        <begin position="151"/>
        <end position="174"/>
    </location>
</feature>
<reference evidence="2 3" key="2">
    <citation type="journal article" date="2011" name="J. Bacteriol.">
        <title>Genomes of three methylotrophs from a single niche uncover genetic and metabolic divergence of Methylophilaceae.</title>
        <authorList>
            <person name="Lapidus A."/>
            <person name="Clum A."/>
            <person name="Labutti K."/>
            <person name="Kaluzhnaya M.G."/>
            <person name="Lim S."/>
            <person name="Beck D.A."/>
            <person name="Glavina Del Rio T."/>
            <person name="Nolan M."/>
            <person name="Mavromatis K."/>
            <person name="Huntemann M."/>
            <person name="Lucas S."/>
            <person name="Lidstrom M.E."/>
            <person name="Ivanova N."/>
            <person name="Chistoserdova L."/>
        </authorList>
    </citation>
    <scope>NUCLEOTIDE SEQUENCE [LARGE SCALE GENOMIC DNA]</scope>
    <source>
        <strain evidence="3">JLW8 / ATCC BAA-1282 / DSM 17540</strain>
    </source>
</reference>
<name>C6WYV2_METML</name>
<feature type="transmembrane region" description="Helical" evidence="1">
    <location>
        <begin position="117"/>
        <end position="139"/>
    </location>
</feature>
<proteinExistence type="predicted"/>